<name>A0A9W6V9N1_9PSEU</name>
<organism evidence="3 4">
    <name type="scientific">Actinokineospora globicatena</name>
    <dbReference type="NCBI Taxonomy" id="103729"/>
    <lineage>
        <taxon>Bacteria</taxon>
        <taxon>Bacillati</taxon>
        <taxon>Actinomycetota</taxon>
        <taxon>Actinomycetes</taxon>
        <taxon>Pseudonocardiales</taxon>
        <taxon>Pseudonocardiaceae</taxon>
        <taxon>Actinokineospora</taxon>
    </lineage>
</organism>
<evidence type="ECO:0000313" key="3">
    <source>
        <dbReference type="EMBL" id="GLW91143.1"/>
    </source>
</evidence>
<dbReference type="Gene3D" id="3.30.420.10">
    <property type="entry name" value="Ribonuclease H-like superfamily/Ribonuclease H"/>
    <property type="match status" value="1"/>
</dbReference>
<reference evidence="3" key="1">
    <citation type="submission" date="2023-02" db="EMBL/GenBank/DDBJ databases">
        <title>Actinokineospora globicatena NBRC 15670.</title>
        <authorList>
            <person name="Ichikawa N."/>
            <person name="Sato H."/>
            <person name="Tonouchi N."/>
        </authorList>
    </citation>
    <scope>NUCLEOTIDE SEQUENCE</scope>
    <source>
        <strain evidence="3">NBRC 15670</strain>
    </source>
</reference>
<evidence type="ECO:0000313" key="4">
    <source>
        <dbReference type="Proteomes" id="UP001165042"/>
    </source>
</evidence>
<dbReference type="InterPro" id="IPR012337">
    <property type="entry name" value="RNaseH-like_sf"/>
</dbReference>
<dbReference type="RefSeq" id="WP_285609677.1">
    <property type="nucleotide sequence ID" value="NZ_BSSD01000002.1"/>
</dbReference>
<feature type="region of interest" description="Disordered" evidence="1">
    <location>
        <begin position="149"/>
        <end position="170"/>
    </location>
</feature>
<keyword evidence="4" id="KW-1185">Reference proteome</keyword>
<dbReference type="InterPro" id="IPR036397">
    <property type="entry name" value="RNaseH_sf"/>
</dbReference>
<evidence type="ECO:0000259" key="2">
    <source>
        <dbReference type="PROSITE" id="PS50994"/>
    </source>
</evidence>
<dbReference type="EMBL" id="BSSD01000002">
    <property type="protein sequence ID" value="GLW91143.1"/>
    <property type="molecule type" value="Genomic_DNA"/>
</dbReference>
<dbReference type="Pfam" id="PF13683">
    <property type="entry name" value="rve_3"/>
    <property type="match status" value="1"/>
</dbReference>
<evidence type="ECO:0000256" key="1">
    <source>
        <dbReference type="SAM" id="MobiDB-lite"/>
    </source>
</evidence>
<feature type="domain" description="Integrase catalytic" evidence="2">
    <location>
        <begin position="4"/>
        <end position="171"/>
    </location>
</feature>
<comment type="caution">
    <text evidence="3">The sequence shown here is derived from an EMBL/GenBank/DDBJ whole genome shotgun (WGS) entry which is preliminary data.</text>
</comment>
<accession>A0A9W6V9N1</accession>
<gene>
    <name evidence="3" type="ORF">Aglo03_19590</name>
</gene>
<dbReference type="GO" id="GO:0015074">
    <property type="term" value="P:DNA integration"/>
    <property type="evidence" value="ECO:0007669"/>
    <property type="project" value="InterPro"/>
</dbReference>
<sequence length="196" mass="22404">MAQVPTCPGRRLLAIDFFHVDTISLKRLYAAFVIEHRTRRVHLLGVTDHPTGAWATQIARDLASDLVDTGRRFTHLIRDRDTKFTEAFDAVFTSIGIHRVLTAPQAPRMNALAERWIGSLRRECTDRLLITSGRHLQHVLDNYVEHHNANRSHQGNDMKLRAPDDSPDVIPWPAPTDQIKRTRRLAGLLNHYQRAA</sequence>
<dbReference type="Proteomes" id="UP001165042">
    <property type="component" value="Unassembled WGS sequence"/>
</dbReference>
<feature type="compositionally biased region" description="Basic and acidic residues" evidence="1">
    <location>
        <begin position="149"/>
        <end position="164"/>
    </location>
</feature>
<dbReference type="GO" id="GO:0003676">
    <property type="term" value="F:nucleic acid binding"/>
    <property type="evidence" value="ECO:0007669"/>
    <property type="project" value="InterPro"/>
</dbReference>
<dbReference type="InterPro" id="IPR001584">
    <property type="entry name" value="Integrase_cat-core"/>
</dbReference>
<dbReference type="SUPFAM" id="SSF53098">
    <property type="entry name" value="Ribonuclease H-like"/>
    <property type="match status" value="1"/>
</dbReference>
<proteinExistence type="predicted"/>
<dbReference type="PROSITE" id="PS50994">
    <property type="entry name" value="INTEGRASE"/>
    <property type="match status" value="1"/>
</dbReference>
<protein>
    <submittedName>
        <fullName evidence="3">Integrase</fullName>
    </submittedName>
</protein>
<dbReference type="AlphaFoldDB" id="A0A9W6V9N1"/>